<feature type="repeat" description="ANK" evidence="3">
    <location>
        <begin position="57"/>
        <end position="89"/>
    </location>
</feature>
<evidence type="ECO:0000256" key="1">
    <source>
        <dbReference type="ARBA" id="ARBA00022737"/>
    </source>
</evidence>
<dbReference type="EMBL" id="FN648575">
    <property type="protein sequence ID" value="CBN77208.1"/>
    <property type="molecule type" value="Genomic_DNA"/>
</dbReference>
<dbReference type="STRING" id="2880.D8LLZ4"/>
<protein>
    <submittedName>
        <fullName evidence="5">Uncharacterized protein</fullName>
    </submittedName>
</protein>
<evidence type="ECO:0000256" key="3">
    <source>
        <dbReference type="PROSITE-ProRule" id="PRU00023"/>
    </source>
</evidence>
<dbReference type="AlphaFoldDB" id="D8LLZ4"/>
<reference evidence="5 6" key="1">
    <citation type="journal article" date="2010" name="Nature">
        <title>The Ectocarpus genome and the independent evolution of multicellularity in brown algae.</title>
        <authorList>
            <person name="Cock J.M."/>
            <person name="Sterck L."/>
            <person name="Rouze P."/>
            <person name="Scornet D."/>
            <person name="Allen A.E."/>
            <person name="Amoutzias G."/>
            <person name="Anthouard V."/>
            <person name="Artiguenave F."/>
            <person name="Aury J.M."/>
            <person name="Badger J.H."/>
            <person name="Beszteri B."/>
            <person name="Billiau K."/>
            <person name="Bonnet E."/>
            <person name="Bothwell J.H."/>
            <person name="Bowler C."/>
            <person name="Boyen C."/>
            <person name="Brownlee C."/>
            <person name="Carrano C.J."/>
            <person name="Charrier B."/>
            <person name="Cho G.Y."/>
            <person name="Coelho S.M."/>
            <person name="Collen J."/>
            <person name="Corre E."/>
            <person name="Da Silva C."/>
            <person name="Delage L."/>
            <person name="Delaroque N."/>
            <person name="Dittami S.M."/>
            <person name="Doulbeau S."/>
            <person name="Elias M."/>
            <person name="Farnham G."/>
            <person name="Gachon C.M."/>
            <person name="Gschloessl B."/>
            <person name="Heesch S."/>
            <person name="Jabbari K."/>
            <person name="Jubin C."/>
            <person name="Kawai H."/>
            <person name="Kimura K."/>
            <person name="Kloareg B."/>
            <person name="Kupper F.C."/>
            <person name="Lang D."/>
            <person name="Le Bail A."/>
            <person name="Leblanc C."/>
            <person name="Lerouge P."/>
            <person name="Lohr M."/>
            <person name="Lopez P.J."/>
            <person name="Martens C."/>
            <person name="Maumus F."/>
            <person name="Michel G."/>
            <person name="Miranda-Saavedra D."/>
            <person name="Morales J."/>
            <person name="Moreau H."/>
            <person name="Motomura T."/>
            <person name="Nagasato C."/>
            <person name="Napoli C.A."/>
            <person name="Nelson D.R."/>
            <person name="Nyvall-Collen P."/>
            <person name="Peters A.F."/>
            <person name="Pommier C."/>
            <person name="Potin P."/>
            <person name="Poulain J."/>
            <person name="Quesneville H."/>
            <person name="Read B."/>
            <person name="Rensing S.A."/>
            <person name="Ritter A."/>
            <person name="Rousvoal S."/>
            <person name="Samanta M."/>
            <person name="Samson G."/>
            <person name="Schroeder D.C."/>
            <person name="Segurens B."/>
            <person name="Strittmatter M."/>
            <person name="Tonon T."/>
            <person name="Tregear J.W."/>
            <person name="Valentin K."/>
            <person name="von Dassow P."/>
            <person name="Yamagishi T."/>
            <person name="Van de Peer Y."/>
            <person name="Wincker P."/>
        </authorList>
    </citation>
    <scope>NUCLEOTIDE SEQUENCE [LARGE SCALE GENOMIC DNA]</scope>
    <source>
        <strain evidence="6">Ec32 / CCAP1310/4</strain>
    </source>
</reference>
<dbReference type="PANTHER" id="PTHR24171">
    <property type="entry name" value="ANKYRIN REPEAT DOMAIN-CONTAINING PROTEIN 39-RELATED"/>
    <property type="match status" value="1"/>
</dbReference>
<dbReference type="OrthoDB" id="165259at2759"/>
<feature type="region of interest" description="Disordered" evidence="4">
    <location>
        <begin position="384"/>
        <end position="429"/>
    </location>
</feature>
<proteinExistence type="predicted"/>
<feature type="compositionally biased region" description="Gly residues" evidence="4">
    <location>
        <begin position="415"/>
        <end position="426"/>
    </location>
</feature>
<dbReference type="InterPro" id="IPR002110">
    <property type="entry name" value="Ankyrin_rpt"/>
</dbReference>
<accession>D8LLZ4</accession>
<dbReference type="InParanoid" id="D8LLZ4"/>
<dbReference type="Gene3D" id="1.25.40.20">
    <property type="entry name" value="Ankyrin repeat-containing domain"/>
    <property type="match status" value="2"/>
</dbReference>
<sequence>MGHTNVVKLLVEEHRAAVDARDGALCTPLHAASEGGHPVVVELLLRLGAEVDARNGKKQTPLHYACGYGQMEAAQQLVIRGASVGAQDAKGNTPLHLACGLAGTDVVRLLLAHGSPFNALNDRRRHPLHLACRGGHLEVAITLLEYGADPSAKDAHGKQAIDMVGAGRRIPQGLRFDIINTLERYQMGEYAIARAPLSSTRSLRQMWRDRDSGESTPRASTARAGSLPSSAVGGAGQGGAAAAAAAAGAAAAAAAAAAAGGCFDGGGGSTIYSSRGGSISRKGSMSLDGFSTASMGAGGEGGGPLSVRGAAMRHSSRGFSEGDGRGDGGGGGGGGGRSPRWTVGAAVAGRLEGMRARELGASLRAKVQENEAMKRYVESVTEEMRALQQKISQQSSPASPPPPLPPPPPILYSYAGGGGGGGGGAGTAAPLVTSRPGEEQLSIAEKVARGIGAARQDPAAQPGAGAGEGLLDGRRNPNPSLRGATALGADGGLGTEAAAAVPKARVVQVDGGSAVAEAPAMTMQRAGGDAGAVAAAGLKGGEFSSFTAAAGAPAAPGYGDAQGEVGTAEAVAVAVTAAQVPPSVEATMVGGGGGISSEQQQQPVGVEAGAVRVSISQLLDAKRAQLQSILDAPHIQA</sequence>
<evidence type="ECO:0000256" key="2">
    <source>
        <dbReference type="ARBA" id="ARBA00023043"/>
    </source>
</evidence>
<feature type="repeat" description="ANK" evidence="3">
    <location>
        <begin position="123"/>
        <end position="155"/>
    </location>
</feature>
<dbReference type="EMBL" id="FN649742">
    <property type="protein sequence ID" value="CBN77208.1"/>
    <property type="molecule type" value="Genomic_DNA"/>
</dbReference>
<dbReference type="Proteomes" id="UP000002630">
    <property type="component" value="Linkage Group LG17"/>
</dbReference>
<dbReference type="eggNOG" id="KOG4177">
    <property type="taxonomic scope" value="Eukaryota"/>
</dbReference>
<feature type="region of interest" description="Disordered" evidence="4">
    <location>
        <begin position="207"/>
        <end position="233"/>
    </location>
</feature>
<feature type="region of interest" description="Disordered" evidence="4">
    <location>
        <begin position="291"/>
        <end position="341"/>
    </location>
</feature>
<feature type="region of interest" description="Disordered" evidence="4">
    <location>
        <begin position="453"/>
        <end position="485"/>
    </location>
</feature>
<keyword evidence="1" id="KW-0677">Repeat</keyword>
<dbReference type="PROSITE" id="PS50088">
    <property type="entry name" value="ANK_REPEAT"/>
    <property type="match status" value="4"/>
</dbReference>
<keyword evidence="2 3" id="KW-0040">ANK repeat</keyword>
<gene>
    <name evidence="5" type="ORF">Esi_0038_0089</name>
</gene>
<feature type="compositionally biased region" description="Low complexity" evidence="4">
    <location>
        <begin position="453"/>
        <end position="463"/>
    </location>
</feature>
<feature type="compositionally biased region" description="Gly residues" evidence="4">
    <location>
        <begin position="327"/>
        <end position="337"/>
    </location>
</feature>
<organism evidence="5 6">
    <name type="scientific">Ectocarpus siliculosus</name>
    <name type="common">Brown alga</name>
    <name type="synonym">Conferva siliculosa</name>
    <dbReference type="NCBI Taxonomy" id="2880"/>
    <lineage>
        <taxon>Eukaryota</taxon>
        <taxon>Sar</taxon>
        <taxon>Stramenopiles</taxon>
        <taxon>Ochrophyta</taxon>
        <taxon>PX clade</taxon>
        <taxon>Phaeophyceae</taxon>
        <taxon>Ectocarpales</taxon>
        <taxon>Ectocarpaceae</taxon>
        <taxon>Ectocarpus</taxon>
    </lineage>
</organism>
<dbReference type="PANTHER" id="PTHR24171:SF9">
    <property type="entry name" value="ANKYRIN REPEAT DOMAIN-CONTAINING PROTEIN 39"/>
    <property type="match status" value="1"/>
</dbReference>
<feature type="repeat" description="ANK" evidence="3">
    <location>
        <begin position="27"/>
        <end position="56"/>
    </location>
</feature>
<dbReference type="SUPFAM" id="SSF48403">
    <property type="entry name" value="Ankyrin repeat"/>
    <property type="match status" value="1"/>
</dbReference>
<keyword evidence="6" id="KW-1185">Reference proteome</keyword>
<evidence type="ECO:0000313" key="6">
    <source>
        <dbReference type="Proteomes" id="UP000002630"/>
    </source>
</evidence>
<dbReference type="InterPro" id="IPR036770">
    <property type="entry name" value="Ankyrin_rpt-contain_sf"/>
</dbReference>
<feature type="compositionally biased region" description="Pro residues" evidence="4">
    <location>
        <begin position="398"/>
        <end position="410"/>
    </location>
</feature>
<dbReference type="SMART" id="SM00248">
    <property type="entry name" value="ANK"/>
    <property type="match status" value="4"/>
</dbReference>
<dbReference type="Pfam" id="PF12796">
    <property type="entry name" value="Ank_2"/>
    <property type="match status" value="1"/>
</dbReference>
<evidence type="ECO:0000313" key="5">
    <source>
        <dbReference type="EMBL" id="CBN77208.1"/>
    </source>
</evidence>
<dbReference type="PROSITE" id="PS50297">
    <property type="entry name" value="ANK_REP_REGION"/>
    <property type="match status" value="4"/>
</dbReference>
<dbReference type="Pfam" id="PF00023">
    <property type="entry name" value="Ank"/>
    <property type="match status" value="1"/>
</dbReference>
<feature type="repeat" description="ANK" evidence="3">
    <location>
        <begin position="90"/>
        <end position="122"/>
    </location>
</feature>
<evidence type="ECO:0000256" key="4">
    <source>
        <dbReference type="SAM" id="MobiDB-lite"/>
    </source>
</evidence>
<name>D8LLZ4_ECTSI</name>